<evidence type="ECO:0000313" key="1">
    <source>
        <dbReference type="EMBL" id="PQP21158.1"/>
    </source>
</evidence>
<dbReference type="EMBL" id="PUIO01000037">
    <property type="protein sequence ID" value="PQP21158.1"/>
    <property type="molecule type" value="Genomic_DNA"/>
</dbReference>
<accession>A0A2S8J2A1</accession>
<evidence type="ECO:0000313" key="2">
    <source>
        <dbReference type="Proteomes" id="UP000239290"/>
    </source>
</evidence>
<reference evidence="2" key="1">
    <citation type="submission" date="2018-02" db="EMBL/GenBank/DDBJ databases">
        <title>Draft genome sequencing of Rhodococcus opacus KU647198.</title>
        <authorList>
            <person name="Zheng B.-X."/>
        </authorList>
    </citation>
    <scope>NUCLEOTIDE SEQUENCE [LARGE SCALE GENOMIC DNA]</scope>
    <source>
        <strain evidence="2">04-OD7</strain>
    </source>
</reference>
<dbReference type="AlphaFoldDB" id="A0A2S8J2A1"/>
<sequence length="94" mass="10135">MSAMMTNRHGDEIRIGQIWLDDPRRTVIRSLRVDDFTDAGSLGTAAVCTVVQARNTETGDITRPGRVVSINVDSLHATAGGNGYRPENGTDLHG</sequence>
<proteinExistence type="predicted"/>
<organism evidence="1 2">
    <name type="scientific">Rhodococcus opacus</name>
    <name type="common">Nocardia opaca</name>
    <dbReference type="NCBI Taxonomy" id="37919"/>
    <lineage>
        <taxon>Bacteria</taxon>
        <taxon>Bacillati</taxon>
        <taxon>Actinomycetota</taxon>
        <taxon>Actinomycetes</taxon>
        <taxon>Mycobacteriales</taxon>
        <taxon>Nocardiaceae</taxon>
        <taxon>Rhodococcus</taxon>
    </lineage>
</organism>
<dbReference type="RefSeq" id="WP_105419022.1">
    <property type="nucleotide sequence ID" value="NZ_PUIO01000037.1"/>
</dbReference>
<gene>
    <name evidence="1" type="ORF">C5613_26720</name>
</gene>
<protein>
    <submittedName>
        <fullName evidence="1">Uncharacterized protein</fullName>
    </submittedName>
</protein>
<name>A0A2S8J2A1_RHOOP</name>
<dbReference type="Proteomes" id="UP000239290">
    <property type="component" value="Unassembled WGS sequence"/>
</dbReference>
<comment type="caution">
    <text evidence="1">The sequence shown here is derived from an EMBL/GenBank/DDBJ whole genome shotgun (WGS) entry which is preliminary data.</text>
</comment>